<dbReference type="Proteomes" id="UP000078225">
    <property type="component" value="Unassembled WGS sequence"/>
</dbReference>
<dbReference type="FunFam" id="3.40.50.300:FF:000462">
    <property type="entry name" value="Vitamin B12 import ATP-binding protein BtuD"/>
    <property type="match status" value="1"/>
</dbReference>
<dbReference type="EC" id="7.6.2.8" evidence="8"/>
<keyword evidence="2 8" id="KW-1003">Cell membrane</keyword>
<dbReference type="InterPro" id="IPR003593">
    <property type="entry name" value="AAA+_ATPase"/>
</dbReference>
<gene>
    <name evidence="8" type="primary">btuD</name>
    <name evidence="10" type="ORF">A9B99_18210</name>
</gene>
<reference evidence="11" key="1">
    <citation type="submission" date="2016-05" db="EMBL/GenBank/DDBJ databases">
        <authorList>
            <person name="Behera P."/>
            <person name="Vaishampayan P."/>
            <person name="Singh N."/>
            <person name="Raina V."/>
            <person name="Suar M."/>
            <person name="Pattnaik A."/>
            <person name="Rastogi G."/>
        </authorList>
    </citation>
    <scope>NUCLEOTIDE SEQUENCE [LARGE SCALE GENOMIC DNA]</scope>
    <source>
        <strain evidence="11">MP23</strain>
    </source>
</reference>
<evidence type="ECO:0000256" key="6">
    <source>
        <dbReference type="ARBA" id="ARBA00022967"/>
    </source>
</evidence>
<comment type="similarity">
    <text evidence="8">Belongs to the ABC transporter superfamily. Vitamin B12 importer (TC 3.A.1.13.1) family.</text>
</comment>
<keyword evidence="11" id="KW-1185">Reference proteome</keyword>
<dbReference type="Gene3D" id="3.40.50.300">
    <property type="entry name" value="P-loop containing nucleotide triphosphate hydrolases"/>
    <property type="match status" value="1"/>
</dbReference>
<dbReference type="PROSITE" id="PS00211">
    <property type="entry name" value="ABC_TRANSPORTER_1"/>
    <property type="match status" value="1"/>
</dbReference>
<comment type="subunit">
    <text evidence="8">The complex is composed of two ATP-binding proteins (BtuD), two transmembrane proteins (BtuC) and a solute-binding protein (BtuF).</text>
</comment>
<evidence type="ECO:0000256" key="1">
    <source>
        <dbReference type="ARBA" id="ARBA00022448"/>
    </source>
</evidence>
<evidence type="ECO:0000313" key="11">
    <source>
        <dbReference type="Proteomes" id="UP000078225"/>
    </source>
</evidence>
<dbReference type="InterPro" id="IPR023693">
    <property type="entry name" value="ABC_transptr_BtuD"/>
</dbReference>
<comment type="caution">
    <text evidence="10">The sequence shown here is derived from an EMBL/GenBank/DDBJ whole genome shotgun (WGS) entry which is preliminary data.</text>
</comment>
<dbReference type="HAMAP" id="MF_01005">
    <property type="entry name" value="BtuD"/>
    <property type="match status" value="1"/>
</dbReference>
<dbReference type="SUPFAM" id="SSF52540">
    <property type="entry name" value="P-loop containing nucleoside triphosphate hydrolases"/>
    <property type="match status" value="1"/>
</dbReference>
<evidence type="ECO:0000256" key="3">
    <source>
        <dbReference type="ARBA" id="ARBA00022519"/>
    </source>
</evidence>
<keyword evidence="6 8" id="KW-1278">Translocase</keyword>
<dbReference type="SMART" id="SM00382">
    <property type="entry name" value="AAA"/>
    <property type="match status" value="1"/>
</dbReference>
<dbReference type="GO" id="GO:0005886">
    <property type="term" value="C:plasma membrane"/>
    <property type="evidence" value="ECO:0007669"/>
    <property type="project" value="UniProtKB-SubCell"/>
</dbReference>
<dbReference type="InterPro" id="IPR003439">
    <property type="entry name" value="ABC_transporter-like_ATP-bd"/>
</dbReference>
<evidence type="ECO:0000256" key="4">
    <source>
        <dbReference type="ARBA" id="ARBA00022741"/>
    </source>
</evidence>
<organism evidence="10 11">
    <name type="scientific">Mangrovibacter phragmitis</name>
    <dbReference type="NCBI Taxonomy" id="1691903"/>
    <lineage>
        <taxon>Bacteria</taxon>
        <taxon>Pseudomonadati</taxon>
        <taxon>Pseudomonadota</taxon>
        <taxon>Gammaproteobacteria</taxon>
        <taxon>Enterobacterales</taxon>
        <taxon>Enterobacteriaceae</taxon>
        <taxon>Mangrovibacter</taxon>
    </lineage>
</organism>
<dbReference type="InterPro" id="IPR017871">
    <property type="entry name" value="ABC_transporter-like_CS"/>
</dbReference>
<keyword evidence="3" id="KW-0997">Cell inner membrane</keyword>
<evidence type="ECO:0000256" key="2">
    <source>
        <dbReference type="ARBA" id="ARBA00022475"/>
    </source>
</evidence>
<comment type="subcellular location">
    <subcellularLocation>
        <location evidence="8">Cell membrane</location>
        <topology evidence="8">Peripheral membrane protein</topology>
    </subcellularLocation>
</comment>
<proteinExistence type="inferred from homology"/>
<dbReference type="GO" id="GO:0016887">
    <property type="term" value="F:ATP hydrolysis activity"/>
    <property type="evidence" value="ECO:0007669"/>
    <property type="project" value="InterPro"/>
</dbReference>
<dbReference type="PANTHER" id="PTHR42734:SF18">
    <property type="entry name" value="VITAMIN B12 IMPORT ATP-BINDING PROTEIN BTUD"/>
    <property type="match status" value="1"/>
</dbReference>
<dbReference type="InterPro" id="IPR050153">
    <property type="entry name" value="Metal_Ion_Import_ABC"/>
</dbReference>
<keyword evidence="5 8" id="KW-0067">ATP-binding</keyword>
<protein>
    <recommendedName>
        <fullName evidence="8">Vitamin B12 import ATP-binding protein BtuD</fullName>
        <ecNumber evidence="8">7.6.2.8</ecNumber>
    </recommendedName>
    <alternativeName>
        <fullName evidence="8">Vitamin B12-transporting ATPase</fullName>
    </alternativeName>
</protein>
<evidence type="ECO:0000256" key="8">
    <source>
        <dbReference type="HAMAP-Rule" id="MF_01005"/>
    </source>
</evidence>
<name>A0A1B7L6Q9_9ENTR</name>
<dbReference type="PROSITE" id="PS50893">
    <property type="entry name" value="ABC_TRANSPORTER_2"/>
    <property type="match status" value="1"/>
</dbReference>
<dbReference type="OrthoDB" id="5292475at2"/>
<dbReference type="GO" id="GO:0005524">
    <property type="term" value="F:ATP binding"/>
    <property type="evidence" value="ECO:0007669"/>
    <property type="project" value="UniProtKB-KW"/>
</dbReference>
<dbReference type="EMBL" id="LYRP01000002">
    <property type="protein sequence ID" value="OAT78079.1"/>
    <property type="molecule type" value="Genomic_DNA"/>
</dbReference>
<evidence type="ECO:0000313" key="10">
    <source>
        <dbReference type="EMBL" id="OAT78079.1"/>
    </source>
</evidence>
<dbReference type="RefSeq" id="WP_064595672.1">
    <property type="nucleotide sequence ID" value="NZ_CP134782.1"/>
</dbReference>
<dbReference type="STRING" id="1691903.A9B99_18210"/>
<comment type="catalytic activity">
    <reaction evidence="8">
        <text>an R-cob(III)alamin(out) + ATP + H2O = an R-cob(III)alamin(in) + ADP + phosphate + H(+)</text>
        <dbReference type="Rhea" id="RHEA:17873"/>
        <dbReference type="ChEBI" id="CHEBI:15377"/>
        <dbReference type="ChEBI" id="CHEBI:15378"/>
        <dbReference type="ChEBI" id="CHEBI:30616"/>
        <dbReference type="ChEBI" id="CHEBI:43474"/>
        <dbReference type="ChEBI" id="CHEBI:140785"/>
        <dbReference type="ChEBI" id="CHEBI:456216"/>
        <dbReference type="EC" id="7.6.2.8"/>
    </reaction>
</comment>
<evidence type="ECO:0000256" key="5">
    <source>
        <dbReference type="ARBA" id="ARBA00022840"/>
    </source>
</evidence>
<sequence>MPLLSLNHIAEKGRLAPLSAGVASGCWLHLVGPNGAGKSTLLTRISGMSEGPGDVCLAGKSVSAWSGPELGMLRSWLPQQQVPPFAMPVWHYLLLHAHGAPLEKLAPIIDALWLADKLPRQVAHLSGGEWQRVRLAAVIAQIHPDINPAGRLLLLDEPVNSLDVTQQSALTHLLNELAQKGVAIIMSSHDLNYSLGHAHQVWLMLKGNVVAQGSASEVLTPENLHSVYALPFRRLDVDNHKVLICS</sequence>
<dbReference type="GO" id="GO:0015420">
    <property type="term" value="F:ABC-type vitamin B12 transporter activity"/>
    <property type="evidence" value="ECO:0007669"/>
    <property type="project" value="UniProtKB-UniRule"/>
</dbReference>
<evidence type="ECO:0000256" key="7">
    <source>
        <dbReference type="ARBA" id="ARBA00023136"/>
    </source>
</evidence>
<dbReference type="InterPro" id="IPR027417">
    <property type="entry name" value="P-loop_NTPase"/>
</dbReference>
<keyword evidence="7 8" id="KW-0472">Membrane</keyword>
<dbReference type="NCBIfam" id="NF002981">
    <property type="entry name" value="PRK03695.1"/>
    <property type="match status" value="1"/>
</dbReference>
<dbReference type="AlphaFoldDB" id="A0A1B7L6Q9"/>
<evidence type="ECO:0000259" key="9">
    <source>
        <dbReference type="PROSITE" id="PS50893"/>
    </source>
</evidence>
<dbReference type="PANTHER" id="PTHR42734">
    <property type="entry name" value="METAL TRANSPORT SYSTEM ATP-BINDING PROTEIN TM_0124-RELATED"/>
    <property type="match status" value="1"/>
</dbReference>
<feature type="domain" description="ABC transporter" evidence="9">
    <location>
        <begin position="1"/>
        <end position="231"/>
    </location>
</feature>
<keyword evidence="4 8" id="KW-0547">Nucleotide-binding</keyword>
<feature type="binding site" evidence="8">
    <location>
        <begin position="32"/>
        <end position="39"/>
    </location>
    <ligand>
        <name>ATP</name>
        <dbReference type="ChEBI" id="CHEBI:30616"/>
    </ligand>
</feature>
<accession>A0A1B7L6Q9</accession>
<keyword evidence="1 8" id="KW-0813">Transport</keyword>
<dbReference type="Pfam" id="PF00005">
    <property type="entry name" value="ABC_tran"/>
    <property type="match status" value="1"/>
</dbReference>
<comment type="function">
    <text evidence="8">Part of the ABC transporter complex BtuCDF involved in vitamin B12 import. Responsible for energy coupling to the transport system.</text>
</comment>